<evidence type="ECO:0000256" key="4">
    <source>
        <dbReference type="ARBA" id="ARBA00022692"/>
    </source>
</evidence>
<keyword evidence="2" id="KW-0813">Transport</keyword>
<keyword evidence="6 10" id="KW-0472">Membrane</keyword>
<dbReference type="PANTHER" id="PTHR30561">
    <property type="entry name" value="SMR FAMILY PROTON-DEPENDENT DRUG EFFLUX TRANSPORTER SUGE"/>
    <property type="match status" value="1"/>
</dbReference>
<dbReference type="GO" id="GO:1990961">
    <property type="term" value="P:xenobiotic detoxification by transmembrane export across the plasma membrane"/>
    <property type="evidence" value="ECO:0007669"/>
    <property type="project" value="UniProtKB-ARBA"/>
</dbReference>
<comment type="subcellular location">
    <subcellularLocation>
        <location evidence="1 9">Cell membrane</location>
        <topology evidence="1 9">Multi-pass membrane protein</topology>
    </subcellularLocation>
</comment>
<evidence type="ECO:0000256" key="9">
    <source>
        <dbReference type="RuleBase" id="RU003942"/>
    </source>
</evidence>
<dbReference type="InterPro" id="IPR000390">
    <property type="entry name" value="Small_drug/metabolite_transptr"/>
</dbReference>
<evidence type="ECO:0000256" key="5">
    <source>
        <dbReference type="ARBA" id="ARBA00022989"/>
    </source>
</evidence>
<protein>
    <recommendedName>
        <fullName evidence="8">Guanidinium exporter</fullName>
    </recommendedName>
</protein>
<dbReference type="OrthoDB" id="9808638at2"/>
<dbReference type="GO" id="GO:0022857">
    <property type="term" value="F:transmembrane transporter activity"/>
    <property type="evidence" value="ECO:0007669"/>
    <property type="project" value="InterPro"/>
</dbReference>
<dbReference type="Proteomes" id="UP000184211">
    <property type="component" value="Unassembled WGS sequence"/>
</dbReference>
<evidence type="ECO:0000313" key="11">
    <source>
        <dbReference type="EMBL" id="SHH10056.1"/>
    </source>
</evidence>
<dbReference type="STRING" id="870908.SAMN04488044_1896"/>
<evidence type="ECO:0000256" key="10">
    <source>
        <dbReference type="SAM" id="Phobius"/>
    </source>
</evidence>
<proteinExistence type="inferred from homology"/>
<evidence type="ECO:0000256" key="8">
    <source>
        <dbReference type="ARBA" id="ARBA00039168"/>
    </source>
</evidence>
<feature type="transmembrane region" description="Helical" evidence="10">
    <location>
        <begin position="57"/>
        <end position="79"/>
    </location>
</feature>
<dbReference type="InterPro" id="IPR037185">
    <property type="entry name" value="EmrE-like"/>
</dbReference>
<keyword evidence="12" id="KW-1185">Reference proteome</keyword>
<feature type="transmembrane region" description="Helical" evidence="10">
    <location>
        <begin position="85"/>
        <end position="103"/>
    </location>
</feature>
<dbReference type="EMBL" id="FQWM01000003">
    <property type="protein sequence ID" value="SHH10056.1"/>
    <property type="molecule type" value="Genomic_DNA"/>
</dbReference>
<evidence type="ECO:0000256" key="2">
    <source>
        <dbReference type="ARBA" id="ARBA00022448"/>
    </source>
</evidence>
<keyword evidence="5 10" id="KW-1133">Transmembrane helix</keyword>
<reference evidence="12" key="1">
    <citation type="submission" date="2016-11" db="EMBL/GenBank/DDBJ databases">
        <authorList>
            <person name="Varghese N."/>
            <person name="Submissions S."/>
        </authorList>
    </citation>
    <scope>NUCLEOTIDE SEQUENCE [LARGE SCALE GENOMIC DNA]</scope>
    <source>
        <strain evidence="12">DSM 28223</strain>
    </source>
</reference>
<dbReference type="Gene3D" id="1.10.3730.20">
    <property type="match status" value="1"/>
</dbReference>
<organism evidence="11 12">
    <name type="scientific">Cognatishimia maritima</name>
    <dbReference type="NCBI Taxonomy" id="870908"/>
    <lineage>
        <taxon>Bacteria</taxon>
        <taxon>Pseudomonadati</taxon>
        <taxon>Pseudomonadota</taxon>
        <taxon>Alphaproteobacteria</taxon>
        <taxon>Rhodobacterales</taxon>
        <taxon>Paracoccaceae</taxon>
        <taxon>Cognatishimia</taxon>
    </lineage>
</organism>
<dbReference type="AlphaFoldDB" id="A0A1M5Q820"/>
<evidence type="ECO:0000256" key="7">
    <source>
        <dbReference type="ARBA" id="ARBA00038151"/>
    </source>
</evidence>
<evidence type="ECO:0000256" key="1">
    <source>
        <dbReference type="ARBA" id="ARBA00004651"/>
    </source>
</evidence>
<dbReference type="PANTHER" id="PTHR30561:SF0">
    <property type="entry name" value="GUANIDINIUM EXPORTER"/>
    <property type="match status" value="1"/>
</dbReference>
<dbReference type="InterPro" id="IPR045324">
    <property type="entry name" value="Small_multidrug_res"/>
</dbReference>
<evidence type="ECO:0000256" key="3">
    <source>
        <dbReference type="ARBA" id="ARBA00022475"/>
    </source>
</evidence>
<evidence type="ECO:0000313" key="12">
    <source>
        <dbReference type="Proteomes" id="UP000184211"/>
    </source>
</evidence>
<dbReference type="RefSeq" id="WP_072792811.1">
    <property type="nucleotide sequence ID" value="NZ_FQWM01000003.1"/>
</dbReference>
<gene>
    <name evidence="11" type="ORF">SAMN04488044_1896</name>
</gene>
<dbReference type="FunFam" id="1.10.3730.20:FF:000001">
    <property type="entry name" value="Quaternary ammonium compound resistance transporter SugE"/>
    <property type="match status" value="1"/>
</dbReference>
<comment type="similarity">
    <text evidence="7">Belongs to the drug/metabolite transporter (DMT) superfamily. Small multidrug resistance (SMR) (TC 2.A.7.1) family. Gdx/SugE subfamily.</text>
</comment>
<keyword evidence="3" id="KW-1003">Cell membrane</keyword>
<keyword evidence="4 9" id="KW-0812">Transmembrane</keyword>
<evidence type="ECO:0000256" key="6">
    <source>
        <dbReference type="ARBA" id="ARBA00023136"/>
    </source>
</evidence>
<sequence length="106" mass="11031">MAWFFLAMAGLFEIGWAVGLKYSDGMSKPIPTLLTGASMVISIAFLAAALRELPLAAAYAVWTGIGTVGTALFGIFYLAEAATELRLLAIGLIVVGIVLLKLAPAS</sequence>
<feature type="transmembrane region" description="Helical" evidence="10">
    <location>
        <begin position="33"/>
        <end position="50"/>
    </location>
</feature>
<dbReference type="SUPFAM" id="SSF103481">
    <property type="entry name" value="Multidrug resistance efflux transporter EmrE"/>
    <property type="match status" value="1"/>
</dbReference>
<name>A0A1M5Q820_9RHOB</name>
<dbReference type="GO" id="GO:0005886">
    <property type="term" value="C:plasma membrane"/>
    <property type="evidence" value="ECO:0007669"/>
    <property type="project" value="UniProtKB-SubCell"/>
</dbReference>
<accession>A0A1M5Q820</accession>
<dbReference type="Pfam" id="PF00893">
    <property type="entry name" value="Multi_Drug_Res"/>
    <property type="match status" value="1"/>
</dbReference>